<dbReference type="SUPFAM" id="SSF75304">
    <property type="entry name" value="Amidase signature (AS) enzymes"/>
    <property type="match status" value="1"/>
</dbReference>
<dbReference type="InterPro" id="IPR036928">
    <property type="entry name" value="AS_sf"/>
</dbReference>
<dbReference type="EC" id="3.5.1.4" evidence="3"/>
<feature type="region of interest" description="Disordered" evidence="1">
    <location>
        <begin position="1"/>
        <end position="26"/>
    </location>
</feature>
<evidence type="ECO:0000313" key="3">
    <source>
        <dbReference type="EMBL" id="MDF2095763.1"/>
    </source>
</evidence>
<accession>A0ABT5YLN8</accession>
<dbReference type="PANTHER" id="PTHR46310:SF7">
    <property type="entry name" value="AMIDASE 1"/>
    <property type="match status" value="1"/>
</dbReference>
<gene>
    <name evidence="3" type="ORF">P2G67_07215</name>
</gene>
<dbReference type="RefSeq" id="WP_275821495.1">
    <property type="nucleotide sequence ID" value="NZ_JARHUD010000004.1"/>
</dbReference>
<dbReference type="PANTHER" id="PTHR46310">
    <property type="entry name" value="AMIDASE 1"/>
    <property type="match status" value="1"/>
</dbReference>
<dbReference type="Proteomes" id="UP001215503">
    <property type="component" value="Unassembled WGS sequence"/>
</dbReference>
<dbReference type="EMBL" id="JARHUD010000004">
    <property type="protein sequence ID" value="MDF2095763.1"/>
    <property type="molecule type" value="Genomic_DNA"/>
</dbReference>
<comment type="caution">
    <text evidence="3">The sequence shown here is derived from an EMBL/GenBank/DDBJ whole genome shotgun (WGS) entry which is preliminary data.</text>
</comment>
<dbReference type="InterPro" id="IPR023631">
    <property type="entry name" value="Amidase_dom"/>
</dbReference>
<name>A0ABT5YLN8_9PROT</name>
<dbReference type="NCBIfam" id="NF006169">
    <property type="entry name" value="PRK08310.1"/>
    <property type="match status" value="1"/>
</dbReference>
<feature type="domain" description="Amidase" evidence="2">
    <location>
        <begin position="297"/>
        <end position="404"/>
    </location>
</feature>
<feature type="compositionally biased region" description="Low complexity" evidence="1">
    <location>
        <begin position="1"/>
        <end position="15"/>
    </location>
</feature>
<protein>
    <submittedName>
        <fullName evidence="3">Amidase</fullName>
        <ecNumber evidence="3">3.5.1.4</ecNumber>
    </submittedName>
</protein>
<organism evidence="3 4">
    <name type="scientific">Aquibaculum arenosum</name>
    <dbReference type="NCBI Taxonomy" id="3032591"/>
    <lineage>
        <taxon>Bacteria</taxon>
        <taxon>Pseudomonadati</taxon>
        <taxon>Pseudomonadota</taxon>
        <taxon>Alphaproteobacteria</taxon>
        <taxon>Rhodospirillales</taxon>
        <taxon>Rhodovibrionaceae</taxon>
        <taxon>Aquibaculum</taxon>
    </lineage>
</organism>
<proteinExistence type="predicted"/>
<evidence type="ECO:0000313" key="4">
    <source>
        <dbReference type="Proteomes" id="UP001215503"/>
    </source>
</evidence>
<dbReference type="Pfam" id="PF01425">
    <property type="entry name" value="Amidase"/>
    <property type="match status" value="2"/>
</dbReference>
<feature type="domain" description="Amidase" evidence="2">
    <location>
        <begin position="44"/>
        <end position="220"/>
    </location>
</feature>
<dbReference type="GO" id="GO:0004040">
    <property type="term" value="F:amidase activity"/>
    <property type="evidence" value="ECO:0007669"/>
    <property type="project" value="UniProtKB-EC"/>
</dbReference>
<evidence type="ECO:0000259" key="2">
    <source>
        <dbReference type="Pfam" id="PF01425"/>
    </source>
</evidence>
<keyword evidence="4" id="KW-1185">Reference proteome</keyword>
<evidence type="ECO:0000256" key="1">
    <source>
        <dbReference type="SAM" id="MobiDB-lite"/>
    </source>
</evidence>
<dbReference type="Gene3D" id="3.90.1300.10">
    <property type="entry name" value="Amidase signature (AS) domain"/>
    <property type="match status" value="1"/>
</dbReference>
<reference evidence="3 4" key="1">
    <citation type="submission" date="2023-03" db="EMBL/GenBank/DDBJ databases">
        <title>Fodinicurvata sp. CAU 1616 isolated from sea sendiment.</title>
        <authorList>
            <person name="Kim W."/>
        </authorList>
    </citation>
    <scope>NUCLEOTIDE SEQUENCE [LARGE SCALE GENOMIC DNA]</scope>
    <source>
        <strain evidence="3 4">CAU 1616</strain>
    </source>
</reference>
<sequence length="415" mass="43387">MSETPSQTPPRSTRTNGDGFDQARDPLGAFLPGPRLQLPPLGIGPLNGLTVAVKDIFDTEGLVTGSGNPDWARSHPPAEAHAEAVIRLLRAGAAVVGKTITDEMAYSLSGRNKHYGAPANPEAPGRTCGGSSCGSASAVAGGLCDAALGSDTGGSIRVPASYCGLFGLRPTHDRIPLTGVTPLATSFDTVGWFARDAETLEQVGGVLLGEDSQSFTFRRLLLAQDAVERAVPAGQACLREAETRLARLLSPPESLRPGDPEGLTFWGDCFRVLQGREIHKHHGAWLAAEQPDFETEIAERLAWTATLTADEEVEAQAARSRLTERLTNLLGDDGLLLLPSAPDAAPFLNADLPALRAHRATVLAITSLAGHAGLPQISLPLGRVDGCPLGIGLIAPAGADRALLAFARKVVATPE</sequence>
<keyword evidence="3" id="KW-0378">Hydrolase</keyword>